<keyword evidence="2" id="KW-1133">Transmembrane helix</keyword>
<reference evidence="3" key="1">
    <citation type="submission" date="2020-11" db="EMBL/GenBank/DDBJ databases">
        <authorList>
            <consortium name="DOE Joint Genome Institute"/>
            <person name="Ahrendt S."/>
            <person name="Riley R."/>
            <person name="Andreopoulos W."/>
            <person name="LaButti K."/>
            <person name="Pangilinan J."/>
            <person name="Ruiz-duenas F.J."/>
            <person name="Barrasa J.M."/>
            <person name="Sanchez-Garcia M."/>
            <person name="Camarero S."/>
            <person name="Miyauchi S."/>
            <person name="Serrano A."/>
            <person name="Linde D."/>
            <person name="Babiker R."/>
            <person name="Drula E."/>
            <person name="Ayuso-Fernandez I."/>
            <person name="Pacheco R."/>
            <person name="Padilla G."/>
            <person name="Ferreira P."/>
            <person name="Barriuso J."/>
            <person name="Kellner H."/>
            <person name="Castanera R."/>
            <person name="Alfaro M."/>
            <person name="Ramirez L."/>
            <person name="Pisabarro A.G."/>
            <person name="Kuo A."/>
            <person name="Tritt A."/>
            <person name="Lipzen A."/>
            <person name="He G."/>
            <person name="Yan M."/>
            <person name="Ng V."/>
            <person name="Cullen D."/>
            <person name="Martin F."/>
            <person name="Rosso M.-N."/>
            <person name="Henrissat B."/>
            <person name="Hibbett D."/>
            <person name="Martinez A.T."/>
            <person name="Grigoriev I.V."/>
        </authorList>
    </citation>
    <scope>NUCLEOTIDE SEQUENCE</scope>
    <source>
        <strain evidence="3">AH 44721</strain>
    </source>
</reference>
<dbReference type="OrthoDB" id="2576311at2759"/>
<name>A0A9P5NYK3_GYMJU</name>
<dbReference type="EMBL" id="JADNYJ010000005">
    <property type="protein sequence ID" value="KAF8911064.1"/>
    <property type="molecule type" value="Genomic_DNA"/>
</dbReference>
<keyword evidence="4" id="KW-1185">Reference proteome</keyword>
<comment type="caution">
    <text evidence="3">The sequence shown here is derived from an EMBL/GenBank/DDBJ whole genome shotgun (WGS) entry which is preliminary data.</text>
</comment>
<proteinExistence type="predicted"/>
<keyword evidence="2" id="KW-0812">Transmembrane</keyword>
<dbReference type="PANTHER" id="PTHR16861:SF4">
    <property type="entry name" value="SH3 DOMAIN PROTEIN (AFU_ORTHOLOGUE AFUA_1G13610)"/>
    <property type="match status" value="1"/>
</dbReference>
<feature type="transmembrane region" description="Helical" evidence="2">
    <location>
        <begin position="243"/>
        <end position="267"/>
    </location>
</feature>
<dbReference type="PANTHER" id="PTHR16861">
    <property type="entry name" value="GLYCOPROTEIN 38"/>
    <property type="match status" value="1"/>
</dbReference>
<feature type="compositionally biased region" description="Low complexity" evidence="1">
    <location>
        <begin position="204"/>
        <end position="222"/>
    </location>
</feature>
<feature type="compositionally biased region" description="Polar residues" evidence="1">
    <location>
        <begin position="223"/>
        <end position="233"/>
    </location>
</feature>
<evidence type="ECO:0000313" key="4">
    <source>
        <dbReference type="Proteomes" id="UP000724874"/>
    </source>
</evidence>
<evidence type="ECO:0000256" key="1">
    <source>
        <dbReference type="SAM" id="MobiDB-lite"/>
    </source>
</evidence>
<sequence length="353" mass="37031">MAAVCPASYSWARNAQNLDPCELASQLLRVCDPSAGYLPPIQDEAQYLHPTPQTVCSCSSPIYALVSACDDCQGALYPTWKQWTVACPSTITNVSVTLANKYSIPQWAASNMQPSFDPVTARQIASVVTDTISTSASITLSASVTPSNTDPTDLPSSSSPSTESDASSNFTAIVDTTPPAPTSAFTQTMSISDATSSNSLAAWSPDPSSDSTASSQSASQPTGSNGEVSSITSASKKSTNKGAIAGGIIGALVLVAVLGAGVIWWLIRRRRSQMAPSALYKAQYGSRPPTSLSGQPFRERSNWVVASLVHSNSGSNILYHDEESTSNTPPANYAGPRYSHVPQDSISEPLEIP</sequence>
<evidence type="ECO:0000313" key="3">
    <source>
        <dbReference type="EMBL" id="KAF8911064.1"/>
    </source>
</evidence>
<feature type="region of interest" description="Disordered" evidence="1">
    <location>
        <begin position="196"/>
        <end position="233"/>
    </location>
</feature>
<protein>
    <submittedName>
        <fullName evidence="3">Uncharacterized protein</fullName>
    </submittedName>
</protein>
<organism evidence="3 4">
    <name type="scientific">Gymnopilus junonius</name>
    <name type="common">Spectacular rustgill mushroom</name>
    <name type="synonym">Gymnopilus spectabilis subsp. junonius</name>
    <dbReference type="NCBI Taxonomy" id="109634"/>
    <lineage>
        <taxon>Eukaryota</taxon>
        <taxon>Fungi</taxon>
        <taxon>Dikarya</taxon>
        <taxon>Basidiomycota</taxon>
        <taxon>Agaricomycotina</taxon>
        <taxon>Agaricomycetes</taxon>
        <taxon>Agaricomycetidae</taxon>
        <taxon>Agaricales</taxon>
        <taxon>Agaricineae</taxon>
        <taxon>Hymenogastraceae</taxon>
        <taxon>Gymnopilus</taxon>
    </lineage>
</organism>
<dbReference type="AlphaFoldDB" id="A0A9P5NYK3"/>
<dbReference type="Proteomes" id="UP000724874">
    <property type="component" value="Unassembled WGS sequence"/>
</dbReference>
<accession>A0A9P5NYK3</accession>
<feature type="region of interest" description="Disordered" evidence="1">
    <location>
        <begin position="318"/>
        <end position="353"/>
    </location>
</feature>
<gene>
    <name evidence="3" type="ORF">CPB84DRAFT_1081329</name>
</gene>
<evidence type="ECO:0000256" key="2">
    <source>
        <dbReference type="SAM" id="Phobius"/>
    </source>
</evidence>
<keyword evidence="2" id="KW-0472">Membrane</keyword>
<feature type="region of interest" description="Disordered" evidence="1">
    <location>
        <begin position="142"/>
        <end position="167"/>
    </location>
</feature>